<evidence type="ECO:0000256" key="3">
    <source>
        <dbReference type="SAM" id="MobiDB-lite"/>
    </source>
</evidence>
<accession>A0A9X3IMT8</accession>
<feature type="compositionally biased region" description="Polar residues" evidence="3">
    <location>
        <begin position="1"/>
        <end position="10"/>
    </location>
</feature>
<dbReference type="PANTHER" id="PTHR30576:SF10">
    <property type="entry name" value="SLL5057 PROTEIN"/>
    <property type="match status" value="1"/>
</dbReference>
<protein>
    <submittedName>
        <fullName evidence="6">Sugar transferase</fullName>
    </submittedName>
</protein>
<dbReference type="GO" id="GO:0000271">
    <property type="term" value="P:polysaccharide biosynthetic process"/>
    <property type="evidence" value="ECO:0007669"/>
    <property type="project" value="UniProtKB-KW"/>
</dbReference>
<comment type="caution">
    <text evidence="6">The sequence shown here is derived from an EMBL/GenBank/DDBJ whole genome shotgun (WGS) entry which is preliminary data.</text>
</comment>
<dbReference type="PANTHER" id="PTHR30576">
    <property type="entry name" value="COLANIC BIOSYNTHESIS UDP-GLUCOSE LIPID CARRIER TRANSFERASE"/>
    <property type="match status" value="1"/>
</dbReference>
<keyword evidence="6" id="KW-0808">Transferase</keyword>
<evidence type="ECO:0000256" key="1">
    <source>
        <dbReference type="ARBA" id="ARBA00006464"/>
    </source>
</evidence>
<reference evidence="6" key="1">
    <citation type="submission" date="2022-11" db="EMBL/GenBank/DDBJ databases">
        <title>Biodiversity and phylogenetic relationships of bacteria.</title>
        <authorList>
            <person name="Machado R.A.R."/>
            <person name="Bhat A."/>
            <person name="Loulou A."/>
            <person name="Kallel S."/>
        </authorList>
    </citation>
    <scope>NUCLEOTIDE SEQUENCE</scope>
    <source>
        <strain evidence="6">K-TC2</strain>
    </source>
</reference>
<sequence>MEATASQPLVRSTAARPGLPERRRRTASIRQYPLKRGLDVVAASMLLLFLLPFGILIAGVIGLSGGPVFFRSSRMGMNGRPFPMYKFRTMVPDAERLLDAWLANDPRTRLDYSQRYKLRGDPRVTRIGRLLRQFSLDELPQLINVVRGEMSLIGPRPRLLREIADAGNYNRRHFEAYYLCRPGMTGLWQVSGRSNTDYHARIRLDALYVRQMSLAQDLGILARTIPVVLMGRGDC</sequence>
<evidence type="ECO:0000313" key="6">
    <source>
        <dbReference type="EMBL" id="MCX5571232.1"/>
    </source>
</evidence>
<dbReference type="EMBL" id="JAPKNK010000009">
    <property type="protein sequence ID" value="MCX5571232.1"/>
    <property type="molecule type" value="Genomic_DNA"/>
</dbReference>
<dbReference type="Proteomes" id="UP001144805">
    <property type="component" value="Unassembled WGS sequence"/>
</dbReference>
<evidence type="ECO:0000256" key="4">
    <source>
        <dbReference type="SAM" id="Phobius"/>
    </source>
</evidence>
<keyword evidence="4" id="KW-1133">Transmembrane helix</keyword>
<evidence type="ECO:0000259" key="5">
    <source>
        <dbReference type="Pfam" id="PF02397"/>
    </source>
</evidence>
<dbReference type="Pfam" id="PF02397">
    <property type="entry name" value="Bac_transf"/>
    <property type="match status" value="1"/>
</dbReference>
<feature type="region of interest" description="Disordered" evidence="3">
    <location>
        <begin position="1"/>
        <end position="25"/>
    </location>
</feature>
<keyword evidence="4" id="KW-0472">Membrane</keyword>
<dbReference type="AlphaFoldDB" id="A0A9X3IMT8"/>
<feature type="domain" description="Bacterial sugar transferase" evidence="5">
    <location>
        <begin position="35"/>
        <end position="229"/>
    </location>
</feature>
<feature type="transmembrane region" description="Helical" evidence="4">
    <location>
        <begin position="40"/>
        <end position="70"/>
    </location>
</feature>
<comment type="similarity">
    <text evidence="1">Belongs to the bacterial sugar transferase family.</text>
</comment>
<evidence type="ECO:0000313" key="7">
    <source>
        <dbReference type="Proteomes" id="UP001144805"/>
    </source>
</evidence>
<name>A0A9X3IMT8_9HYPH</name>
<dbReference type="RefSeq" id="WP_266340194.1">
    <property type="nucleotide sequence ID" value="NZ_JAPKNK010000009.1"/>
</dbReference>
<dbReference type="InterPro" id="IPR003362">
    <property type="entry name" value="Bact_transf"/>
</dbReference>
<dbReference type="GO" id="GO:0016780">
    <property type="term" value="F:phosphotransferase activity, for other substituted phosphate groups"/>
    <property type="evidence" value="ECO:0007669"/>
    <property type="project" value="TreeGrafter"/>
</dbReference>
<keyword evidence="2" id="KW-0270">Exopolysaccharide synthesis</keyword>
<keyword evidence="7" id="KW-1185">Reference proteome</keyword>
<proteinExistence type="inferred from homology"/>
<keyword evidence="4" id="KW-0812">Transmembrane</keyword>
<gene>
    <name evidence="6" type="ORF">OSH07_18670</name>
</gene>
<evidence type="ECO:0000256" key="2">
    <source>
        <dbReference type="ARBA" id="ARBA00023169"/>
    </source>
</evidence>
<organism evidence="6 7">
    <name type="scientific">Kaistia nematophila</name>
    <dbReference type="NCBI Taxonomy" id="2994654"/>
    <lineage>
        <taxon>Bacteria</taxon>
        <taxon>Pseudomonadati</taxon>
        <taxon>Pseudomonadota</taxon>
        <taxon>Alphaproteobacteria</taxon>
        <taxon>Hyphomicrobiales</taxon>
        <taxon>Kaistiaceae</taxon>
        <taxon>Kaistia</taxon>
    </lineage>
</organism>